<evidence type="ECO:0000256" key="1">
    <source>
        <dbReference type="SAM" id="Phobius"/>
    </source>
</evidence>
<keyword evidence="1" id="KW-0812">Transmembrane</keyword>
<gene>
    <name evidence="2" type="ORF">SAMN04488543_4256</name>
</gene>
<keyword evidence="1" id="KW-0472">Membrane</keyword>
<evidence type="ECO:0000313" key="3">
    <source>
        <dbReference type="Proteomes" id="UP000199092"/>
    </source>
</evidence>
<sequence length="62" mass="6448">MNAKSLVLSVVGLLVLLRDPGRRDERGLSQSAENAILLAGAVTVALIVIGAITTYVSGKMPK</sequence>
<dbReference type="RefSeq" id="WP_091415946.1">
    <property type="nucleotide sequence ID" value="NZ_LT629749.1"/>
</dbReference>
<feature type="transmembrane region" description="Helical" evidence="1">
    <location>
        <begin position="34"/>
        <end position="56"/>
    </location>
</feature>
<dbReference type="OrthoDB" id="3712193at2"/>
<dbReference type="STRING" id="546871.SAMN04488543_4256"/>
<evidence type="ECO:0000313" key="2">
    <source>
        <dbReference type="EMBL" id="SDT41616.1"/>
    </source>
</evidence>
<proteinExistence type="predicted"/>
<organism evidence="2 3">
    <name type="scientific">Friedmanniella luteola</name>
    <dbReference type="NCBI Taxonomy" id="546871"/>
    <lineage>
        <taxon>Bacteria</taxon>
        <taxon>Bacillati</taxon>
        <taxon>Actinomycetota</taxon>
        <taxon>Actinomycetes</taxon>
        <taxon>Propionibacteriales</taxon>
        <taxon>Nocardioidaceae</taxon>
        <taxon>Friedmanniella</taxon>
    </lineage>
</organism>
<protein>
    <submittedName>
        <fullName evidence="2">Uncharacterized protein</fullName>
    </submittedName>
</protein>
<reference evidence="2 3" key="1">
    <citation type="submission" date="2016-10" db="EMBL/GenBank/DDBJ databases">
        <authorList>
            <person name="de Groot N.N."/>
        </authorList>
    </citation>
    <scope>NUCLEOTIDE SEQUENCE [LARGE SCALE GENOMIC DNA]</scope>
    <source>
        <strain evidence="2 3">DSM 21741</strain>
    </source>
</reference>
<dbReference type="EMBL" id="LT629749">
    <property type="protein sequence ID" value="SDT41616.1"/>
    <property type="molecule type" value="Genomic_DNA"/>
</dbReference>
<accession>A0A1H2A811</accession>
<keyword evidence="1" id="KW-1133">Transmembrane helix</keyword>
<name>A0A1H2A811_9ACTN</name>
<dbReference type="Proteomes" id="UP000199092">
    <property type="component" value="Chromosome I"/>
</dbReference>
<dbReference type="AlphaFoldDB" id="A0A1H2A811"/>
<keyword evidence="3" id="KW-1185">Reference proteome</keyword>